<evidence type="ECO:0000256" key="1">
    <source>
        <dbReference type="SAM" id="MobiDB-lite"/>
    </source>
</evidence>
<gene>
    <name evidence="2" type="ORF">SEMRO_2105_G314750.1</name>
</gene>
<protein>
    <submittedName>
        <fullName evidence="2">Uncharacterized protein</fullName>
    </submittedName>
</protein>
<dbReference type="AlphaFoldDB" id="A0A9N8HW75"/>
<accession>A0A9N8HW75</accession>
<evidence type="ECO:0000313" key="3">
    <source>
        <dbReference type="Proteomes" id="UP001153069"/>
    </source>
</evidence>
<dbReference type="Proteomes" id="UP001153069">
    <property type="component" value="Unassembled WGS sequence"/>
</dbReference>
<organism evidence="2 3">
    <name type="scientific">Seminavis robusta</name>
    <dbReference type="NCBI Taxonomy" id="568900"/>
    <lineage>
        <taxon>Eukaryota</taxon>
        <taxon>Sar</taxon>
        <taxon>Stramenopiles</taxon>
        <taxon>Ochrophyta</taxon>
        <taxon>Bacillariophyta</taxon>
        <taxon>Bacillariophyceae</taxon>
        <taxon>Bacillariophycidae</taxon>
        <taxon>Naviculales</taxon>
        <taxon>Naviculaceae</taxon>
        <taxon>Seminavis</taxon>
    </lineage>
</organism>
<reference evidence="2" key="1">
    <citation type="submission" date="2020-06" db="EMBL/GenBank/DDBJ databases">
        <authorList>
            <consortium name="Plant Systems Biology data submission"/>
        </authorList>
    </citation>
    <scope>NUCLEOTIDE SEQUENCE</scope>
    <source>
        <strain evidence="2">D6</strain>
    </source>
</reference>
<sequence>MTDNEKPPSCADREEGKEQLGPFLWLDDGDESVSSLESMASFEGDDDHLLGNDESARENPQRLAPRRKTRTSALRRVRSLDDTVSPTSVARVTVADHTSGARDRPNRRWGSSGRLTTTGSLHTSSSEPMAQLCERLGAQNLGNGNYTSASCRDVTRWNGGQCRQTIQEYGSPGTPNRRSRGRDMLAGKAIPRCSTGTHATTSSNHSSSASSGAVAAGLESPATTHASNTRSRKRFSSSMVNPKLTVADTSGLRRRRGARDMLQRRQQSERSLISKGRLRSLSSFDSPRLPSRKTTNDSMSNEAIRAVAAAFEKATAA</sequence>
<feature type="compositionally biased region" description="Basic and acidic residues" evidence="1">
    <location>
        <begin position="1"/>
        <end position="18"/>
    </location>
</feature>
<feature type="compositionally biased region" description="Low complexity" evidence="1">
    <location>
        <begin position="194"/>
        <end position="217"/>
    </location>
</feature>
<feature type="region of interest" description="Disordered" evidence="1">
    <location>
        <begin position="192"/>
        <end position="300"/>
    </location>
</feature>
<proteinExistence type="predicted"/>
<evidence type="ECO:0000313" key="2">
    <source>
        <dbReference type="EMBL" id="CAB9527922.1"/>
    </source>
</evidence>
<keyword evidence="3" id="KW-1185">Reference proteome</keyword>
<feature type="compositionally biased region" description="Low complexity" evidence="1">
    <location>
        <begin position="108"/>
        <end position="126"/>
    </location>
</feature>
<feature type="region of interest" description="Disordered" evidence="1">
    <location>
        <begin position="1"/>
        <end position="128"/>
    </location>
</feature>
<comment type="caution">
    <text evidence="2">The sequence shown here is derived from an EMBL/GenBank/DDBJ whole genome shotgun (WGS) entry which is preliminary data.</text>
</comment>
<feature type="compositionally biased region" description="Basic residues" evidence="1">
    <location>
        <begin position="64"/>
        <end position="77"/>
    </location>
</feature>
<dbReference type="EMBL" id="CAICTM010002103">
    <property type="protein sequence ID" value="CAB9527922.1"/>
    <property type="molecule type" value="Genomic_DNA"/>
</dbReference>
<feature type="compositionally biased region" description="Basic and acidic residues" evidence="1">
    <location>
        <begin position="47"/>
        <end position="60"/>
    </location>
</feature>
<feature type="compositionally biased region" description="Basic and acidic residues" evidence="1">
    <location>
        <begin position="258"/>
        <end position="268"/>
    </location>
</feature>
<name>A0A9N8HW75_9STRA</name>